<evidence type="ECO:0000313" key="2">
    <source>
        <dbReference type="Proteomes" id="UP000186168"/>
    </source>
</evidence>
<dbReference type="EMBL" id="ASQP01000458">
    <property type="protein sequence ID" value="OMI34601.1"/>
    <property type="molecule type" value="Genomic_DNA"/>
</dbReference>
<protein>
    <submittedName>
        <fullName evidence="1">Uncharacterized protein</fullName>
    </submittedName>
</protein>
<dbReference type="RefSeq" id="WP_065966789.1">
    <property type="nucleotide sequence ID" value="NZ_ASQP01000458.1"/>
</dbReference>
<accession>A0A1R1S8D1</accession>
<dbReference type="GeneID" id="96746860"/>
<sequence>MPEMPIPLESPRAADAANEAIRRFMAARIGRPLWPAERREYTRLLAVWAEAQRGRLPETA</sequence>
<comment type="caution">
    <text evidence="1">The sequence shown here is derived from an EMBL/GenBank/DDBJ whole genome shotgun (WGS) entry which is preliminary data.</text>
</comment>
<organism evidence="1 2">
    <name type="scientific">Streptomyces sparsogenes DSM 40356</name>
    <dbReference type="NCBI Taxonomy" id="1331668"/>
    <lineage>
        <taxon>Bacteria</taxon>
        <taxon>Bacillati</taxon>
        <taxon>Actinomycetota</taxon>
        <taxon>Actinomycetes</taxon>
        <taxon>Kitasatosporales</taxon>
        <taxon>Streptomycetaceae</taxon>
        <taxon>Streptomyces</taxon>
    </lineage>
</organism>
<gene>
    <name evidence="1" type="ORF">SPAR_35556</name>
</gene>
<dbReference type="Proteomes" id="UP000186168">
    <property type="component" value="Unassembled WGS sequence"/>
</dbReference>
<evidence type="ECO:0000313" key="1">
    <source>
        <dbReference type="EMBL" id="OMI34601.1"/>
    </source>
</evidence>
<keyword evidence="2" id="KW-1185">Reference proteome</keyword>
<proteinExistence type="predicted"/>
<dbReference type="AlphaFoldDB" id="A0A1R1S8D1"/>
<reference evidence="1 2" key="1">
    <citation type="submission" date="2013-05" db="EMBL/GenBank/DDBJ databases">
        <title>Genome sequence of Streptomyces sparsogenes DSM 40356.</title>
        <authorList>
            <person name="Coyne S."/>
            <person name="Seebeck F.P."/>
        </authorList>
    </citation>
    <scope>NUCLEOTIDE SEQUENCE [LARGE SCALE GENOMIC DNA]</scope>
    <source>
        <strain evidence="1 2">DSM 40356</strain>
    </source>
</reference>
<name>A0A1R1S8D1_9ACTN</name>